<feature type="transmembrane region" description="Helical" evidence="7">
    <location>
        <begin position="473"/>
        <end position="491"/>
    </location>
</feature>
<feature type="transmembrane region" description="Helical" evidence="7">
    <location>
        <begin position="64"/>
        <end position="85"/>
    </location>
</feature>
<dbReference type="FunFam" id="1.20.1740.10:FF:000152">
    <property type="entry name" value="Uncharacterized protein"/>
    <property type="match status" value="1"/>
</dbReference>
<dbReference type="Proteomes" id="UP001488838">
    <property type="component" value="Unassembled WGS sequence"/>
</dbReference>
<proteinExistence type="predicted"/>
<keyword evidence="4 7" id="KW-1133">Transmembrane helix</keyword>
<sequence>MERSKEQDGSEKPTGPEPDSGAPGLSLKREIGLWSAVSMTAGCMIGSGIFMSPQGVLVYMGSPGASLVVWATCGLLAMLGALCYAELGSLVPESGGDYAYILRTFGSLPAFLVIYTFVLVARPAAITAVSLSFAEYALAPFYPGCSSFPQITVKIVASSCILLLLLINFWSSKISTVVMNVCTAAKVFSLLIIVVGGAVVLAQGRSRAEFLPFAFHNTTQQAGRIGMAFYQGLWSFDGWNNVNMVVEELKNPKNFHKRSSALAESSGNCLFFKAEEEKCRYDIFIGANNSAEVTSEVFGFPSPLVSSARKILCPTFPRHFHASKRAQQNLVWAVMIAIPLVTVLYVLVNISYLLVMSPSEILSSDAMAVSWGNQVLGSWAWLVPLAVALSTFGTVNGAFFSGSRLCYAAAREGHMPQLMSMIHVHRLTPVPALVFTTAVALVLVIPGNFSTFVNFLSLRGQINSLCHLQVPTFLPAIMLLVSLYLVLAPVIDHPQMEFLYIFFFLLSGFLVYFLLFRFQCQSKCVQAATMHLQLLLEVAPTTTDH</sequence>
<comment type="subcellular location">
    <subcellularLocation>
        <location evidence="1">Membrane</location>
        <topology evidence="1">Multi-pass membrane protein</topology>
    </subcellularLocation>
</comment>
<comment type="caution">
    <text evidence="8">The sequence shown here is derived from an EMBL/GenBank/DDBJ whole genome shotgun (WGS) entry which is preliminary data.</text>
</comment>
<feature type="transmembrane region" description="Helical" evidence="7">
    <location>
        <begin position="177"/>
        <end position="202"/>
    </location>
</feature>
<dbReference type="Pfam" id="PF13520">
    <property type="entry name" value="AA_permease_2"/>
    <property type="match status" value="2"/>
</dbReference>
<evidence type="ECO:0000256" key="1">
    <source>
        <dbReference type="ARBA" id="ARBA00004141"/>
    </source>
</evidence>
<keyword evidence="3" id="KW-0813">Transport</keyword>
<dbReference type="PIRSF" id="PIRSF006060">
    <property type="entry name" value="AA_transporter"/>
    <property type="match status" value="1"/>
</dbReference>
<dbReference type="FunFam" id="1.20.1740.10:FF:000095">
    <property type="entry name" value="B(0,+)-type amino acid transporter 1-like"/>
    <property type="match status" value="1"/>
</dbReference>
<feature type="transmembrane region" description="Helical" evidence="7">
    <location>
        <begin position="379"/>
        <end position="409"/>
    </location>
</feature>
<evidence type="ECO:0000256" key="3">
    <source>
        <dbReference type="ARBA" id="ARBA00022970"/>
    </source>
</evidence>
<dbReference type="AlphaFoldDB" id="A0AAW0HG85"/>
<evidence type="ECO:0000313" key="9">
    <source>
        <dbReference type="Proteomes" id="UP001488838"/>
    </source>
</evidence>
<protein>
    <recommendedName>
        <fullName evidence="10">B(0,+)-type amino acid transporter 1-like</fullName>
    </recommendedName>
</protein>
<feature type="compositionally biased region" description="Basic and acidic residues" evidence="6">
    <location>
        <begin position="1"/>
        <end position="11"/>
    </location>
</feature>
<feature type="transmembrane region" description="Helical" evidence="7">
    <location>
        <begin position="31"/>
        <end position="52"/>
    </location>
</feature>
<accession>A0AAW0HG85</accession>
<evidence type="ECO:0008006" key="10">
    <source>
        <dbReference type="Google" id="ProtNLM"/>
    </source>
</evidence>
<evidence type="ECO:0000313" key="8">
    <source>
        <dbReference type="EMBL" id="KAK7800626.1"/>
    </source>
</evidence>
<feature type="region of interest" description="Disordered" evidence="6">
    <location>
        <begin position="1"/>
        <end position="25"/>
    </location>
</feature>
<keyword evidence="9" id="KW-1185">Reference proteome</keyword>
<reference evidence="8 9" key="1">
    <citation type="journal article" date="2023" name="bioRxiv">
        <title>Conserved and derived expression patterns and positive selection on dental genes reveal complex evolutionary context of ever-growing rodent molars.</title>
        <authorList>
            <person name="Calamari Z.T."/>
            <person name="Song A."/>
            <person name="Cohen E."/>
            <person name="Akter M."/>
            <person name="Roy R.D."/>
            <person name="Hallikas O."/>
            <person name="Christensen M.M."/>
            <person name="Li P."/>
            <person name="Marangoni P."/>
            <person name="Jernvall J."/>
            <person name="Klein O.D."/>
        </authorList>
    </citation>
    <scope>NUCLEOTIDE SEQUENCE [LARGE SCALE GENOMIC DNA]</scope>
    <source>
        <strain evidence="8">V071</strain>
    </source>
</reference>
<evidence type="ECO:0000256" key="2">
    <source>
        <dbReference type="ARBA" id="ARBA00022692"/>
    </source>
</evidence>
<dbReference type="GO" id="GO:0016020">
    <property type="term" value="C:membrane"/>
    <property type="evidence" value="ECO:0007669"/>
    <property type="project" value="UniProtKB-SubCell"/>
</dbReference>
<keyword evidence="2 7" id="KW-0812">Transmembrane</keyword>
<feature type="transmembrane region" description="Helical" evidence="7">
    <location>
        <begin position="430"/>
        <end position="453"/>
    </location>
</feature>
<dbReference type="GO" id="GO:0015179">
    <property type="term" value="F:L-amino acid transmembrane transporter activity"/>
    <property type="evidence" value="ECO:0007669"/>
    <property type="project" value="TreeGrafter"/>
</dbReference>
<evidence type="ECO:0000256" key="5">
    <source>
        <dbReference type="ARBA" id="ARBA00023136"/>
    </source>
</evidence>
<evidence type="ECO:0000256" key="4">
    <source>
        <dbReference type="ARBA" id="ARBA00022989"/>
    </source>
</evidence>
<organism evidence="8 9">
    <name type="scientific">Myodes glareolus</name>
    <name type="common">Bank vole</name>
    <name type="synonym">Clethrionomys glareolus</name>
    <dbReference type="NCBI Taxonomy" id="447135"/>
    <lineage>
        <taxon>Eukaryota</taxon>
        <taxon>Metazoa</taxon>
        <taxon>Chordata</taxon>
        <taxon>Craniata</taxon>
        <taxon>Vertebrata</taxon>
        <taxon>Euteleostomi</taxon>
        <taxon>Mammalia</taxon>
        <taxon>Eutheria</taxon>
        <taxon>Euarchontoglires</taxon>
        <taxon>Glires</taxon>
        <taxon>Rodentia</taxon>
        <taxon>Myomorpha</taxon>
        <taxon>Muroidea</taxon>
        <taxon>Cricetidae</taxon>
        <taxon>Arvicolinae</taxon>
        <taxon>Myodes</taxon>
    </lineage>
</organism>
<dbReference type="PANTHER" id="PTHR11785:SF340">
    <property type="entry name" value="AROMATIC-PREFERRING AMINO ACID TRANSPORTER"/>
    <property type="match status" value="1"/>
</dbReference>
<dbReference type="PANTHER" id="PTHR11785">
    <property type="entry name" value="AMINO ACID TRANSPORTER"/>
    <property type="match status" value="1"/>
</dbReference>
<gene>
    <name evidence="8" type="ORF">U0070_022565</name>
</gene>
<feature type="transmembrane region" description="Helical" evidence="7">
    <location>
        <begin position="498"/>
        <end position="516"/>
    </location>
</feature>
<keyword evidence="5 7" id="KW-0472">Membrane</keyword>
<feature type="transmembrane region" description="Helical" evidence="7">
    <location>
        <begin position="330"/>
        <end position="355"/>
    </location>
</feature>
<feature type="transmembrane region" description="Helical" evidence="7">
    <location>
        <begin position="151"/>
        <end position="171"/>
    </location>
</feature>
<dbReference type="Gene3D" id="1.20.1740.10">
    <property type="entry name" value="Amino acid/polyamine transporter I"/>
    <property type="match status" value="2"/>
</dbReference>
<dbReference type="InterPro" id="IPR002293">
    <property type="entry name" value="AA/rel_permease1"/>
</dbReference>
<keyword evidence="3" id="KW-0029">Amino-acid transport</keyword>
<dbReference type="InterPro" id="IPR050598">
    <property type="entry name" value="AminoAcid_Transporter"/>
</dbReference>
<evidence type="ECO:0000256" key="7">
    <source>
        <dbReference type="SAM" id="Phobius"/>
    </source>
</evidence>
<name>A0AAW0HG85_MYOGA</name>
<evidence type="ECO:0000256" key="6">
    <source>
        <dbReference type="SAM" id="MobiDB-lite"/>
    </source>
</evidence>
<dbReference type="EMBL" id="JBBHLL010000541">
    <property type="protein sequence ID" value="KAK7800626.1"/>
    <property type="molecule type" value="Genomic_DNA"/>
</dbReference>